<dbReference type="Proteomes" id="UP000095023">
    <property type="component" value="Unassembled WGS sequence"/>
</dbReference>
<evidence type="ECO:0000256" key="2">
    <source>
        <dbReference type="ARBA" id="ARBA00009054"/>
    </source>
</evidence>
<dbReference type="PANTHER" id="PTHR21237:SF23">
    <property type="entry name" value="GRPE PROTEIN HOMOLOG, MITOCHONDRIAL"/>
    <property type="match status" value="1"/>
</dbReference>
<comment type="subcellular location">
    <subcellularLocation>
        <location evidence="1 4">Mitochondrion matrix</location>
    </subcellularLocation>
</comment>
<evidence type="ECO:0000256" key="5">
    <source>
        <dbReference type="RuleBase" id="RU004478"/>
    </source>
</evidence>
<dbReference type="GO" id="GO:0001405">
    <property type="term" value="C:PAM complex, Tim23 associated import motor"/>
    <property type="evidence" value="ECO:0007669"/>
    <property type="project" value="TreeGrafter"/>
</dbReference>
<dbReference type="HAMAP" id="MF_01151">
    <property type="entry name" value="GrpE"/>
    <property type="match status" value="1"/>
</dbReference>
<keyword evidence="3 4" id="KW-0143">Chaperone</keyword>
<dbReference type="Gene3D" id="2.30.22.10">
    <property type="entry name" value="Head domain of nucleotide exchange factor GrpE"/>
    <property type="match status" value="1"/>
</dbReference>
<dbReference type="PRINTS" id="PR00773">
    <property type="entry name" value="GRPEPROTEIN"/>
</dbReference>
<dbReference type="SUPFAM" id="SSF58014">
    <property type="entry name" value="Coiled-coil domain of nucleotide exchange factor GrpE"/>
    <property type="match status" value="1"/>
</dbReference>
<keyword evidence="8" id="KW-1185">Reference proteome</keyword>
<dbReference type="SUPFAM" id="SSF51064">
    <property type="entry name" value="Head domain of nucleotide exchange factor GrpE"/>
    <property type="match status" value="1"/>
</dbReference>
<dbReference type="AlphaFoldDB" id="A0A1E4TEF2"/>
<dbReference type="FunFam" id="2.30.22.10:FF:000002">
    <property type="entry name" value="GrpE protein homolog"/>
    <property type="match status" value="1"/>
</dbReference>
<proteinExistence type="inferred from homology"/>
<evidence type="ECO:0000256" key="6">
    <source>
        <dbReference type="SAM" id="Coils"/>
    </source>
</evidence>
<dbReference type="GO" id="GO:0000774">
    <property type="term" value="F:adenyl-nucleotide exchange factor activity"/>
    <property type="evidence" value="ECO:0007669"/>
    <property type="project" value="InterPro"/>
</dbReference>
<reference evidence="8" key="1">
    <citation type="submission" date="2016-02" db="EMBL/GenBank/DDBJ databases">
        <title>Comparative genomics of biotechnologically important yeasts.</title>
        <authorList>
            <consortium name="DOE Joint Genome Institute"/>
            <person name="Riley R."/>
            <person name="Haridas S."/>
            <person name="Wolfe K.H."/>
            <person name="Lopes M.R."/>
            <person name="Hittinger C.T."/>
            <person name="Goker M."/>
            <person name="Salamov A."/>
            <person name="Wisecaver J."/>
            <person name="Long T.M."/>
            <person name="Aerts A.L."/>
            <person name="Barry K."/>
            <person name="Choi C."/>
            <person name="Clum A."/>
            <person name="Coughlan A.Y."/>
            <person name="Deshpande S."/>
            <person name="Douglass A.P."/>
            <person name="Hanson S.J."/>
            <person name="Klenk H.-P."/>
            <person name="Labutti K."/>
            <person name="Lapidus A."/>
            <person name="Lindquist E."/>
            <person name="Lipzen A."/>
            <person name="Meier-Kolthoff J.P."/>
            <person name="Ohm R.A."/>
            <person name="Otillar R.P."/>
            <person name="Pangilinan J."/>
            <person name="Peng Y."/>
            <person name="Rokas A."/>
            <person name="Rosa C.A."/>
            <person name="Scheuner C."/>
            <person name="Sibirny A.A."/>
            <person name="Slot J.C."/>
            <person name="Stielow J.B."/>
            <person name="Sun H."/>
            <person name="Kurtzman C.P."/>
            <person name="Blackwell M."/>
            <person name="Jeffries T.W."/>
            <person name="Grigoriev I.V."/>
        </authorList>
    </citation>
    <scope>NUCLEOTIDE SEQUENCE [LARGE SCALE GENOMIC DNA]</scope>
    <source>
        <strain evidence="8">NRRL Y-17796</strain>
    </source>
</reference>
<feature type="non-terminal residue" evidence="7">
    <location>
        <position position="180"/>
    </location>
</feature>
<comment type="similarity">
    <text evidence="2 5">Belongs to the GrpE family.</text>
</comment>
<dbReference type="GO" id="GO:0042803">
    <property type="term" value="F:protein homodimerization activity"/>
    <property type="evidence" value="ECO:0007669"/>
    <property type="project" value="InterPro"/>
</dbReference>
<feature type="non-terminal residue" evidence="7">
    <location>
        <position position="1"/>
    </location>
</feature>
<dbReference type="GO" id="GO:0030150">
    <property type="term" value="P:protein import into mitochondrial matrix"/>
    <property type="evidence" value="ECO:0007669"/>
    <property type="project" value="TreeGrafter"/>
</dbReference>
<evidence type="ECO:0000256" key="4">
    <source>
        <dbReference type="RuleBase" id="RU000640"/>
    </source>
</evidence>
<comment type="function">
    <text evidence="4">Essential component of the PAM complex, a complex required for the translocation of transit peptide-containing proteins from the inner membrane into the mitochondrial matrix in an ATP-dependent manner.</text>
</comment>
<sequence>DVKKAEQKETKESEELKSELDELKEKLNAKDKEAAEFKDKYLRAVADFRNLQESTKREIQQTKEFAISRFAKDLLDSVDNLERALALIPKEKIDNGEYPAEFKDVYEGIEMTQHVLHKTLEKHGMTRLHPLDEPFDPHRHEAMFEVHDPKKEPGTVCFVQQSGYALKDRVLRAAKVGVVK</sequence>
<organism evidence="7 8">
    <name type="scientific">Tortispora caseinolytica NRRL Y-17796</name>
    <dbReference type="NCBI Taxonomy" id="767744"/>
    <lineage>
        <taxon>Eukaryota</taxon>
        <taxon>Fungi</taxon>
        <taxon>Dikarya</taxon>
        <taxon>Ascomycota</taxon>
        <taxon>Saccharomycotina</taxon>
        <taxon>Trigonopsidomycetes</taxon>
        <taxon>Trigonopsidales</taxon>
        <taxon>Trigonopsidaceae</taxon>
        <taxon>Tortispora</taxon>
    </lineage>
</organism>
<dbReference type="InterPro" id="IPR000740">
    <property type="entry name" value="GrpE"/>
</dbReference>
<dbReference type="GO" id="GO:0051087">
    <property type="term" value="F:protein-folding chaperone binding"/>
    <property type="evidence" value="ECO:0007669"/>
    <property type="project" value="InterPro"/>
</dbReference>
<dbReference type="Pfam" id="PF01025">
    <property type="entry name" value="GrpE"/>
    <property type="match status" value="1"/>
</dbReference>
<protein>
    <recommendedName>
        <fullName evidence="4">GrpE protein homolog</fullName>
    </recommendedName>
</protein>
<dbReference type="InterPro" id="IPR013805">
    <property type="entry name" value="GrpE_CC"/>
</dbReference>
<evidence type="ECO:0000256" key="1">
    <source>
        <dbReference type="ARBA" id="ARBA00004305"/>
    </source>
</evidence>
<keyword evidence="6" id="KW-0175">Coiled coil</keyword>
<dbReference type="GO" id="GO:0006457">
    <property type="term" value="P:protein folding"/>
    <property type="evidence" value="ECO:0007669"/>
    <property type="project" value="InterPro"/>
</dbReference>
<feature type="coiled-coil region" evidence="6">
    <location>
        <begin position="2"/>
        <end position="40"/>
    </location>
</feature>
<evidence type="ECO:0000313" key="7">
    <source>
        <dbReference type="EMBL" id="ODV90087.1"/>
    </source>
</evidence>
<dbReference type="OrthoDB" id="201635at2759"/>
<keyword evidence="4" id="KW-0496">Mitochondrion</keyword>
<gene>
    <name evidence="7" type="ORF">CANCADRAFT_15902</name>
</gene>
<dbReference type="InterPro" id="IPR009012">
    <property type="entry name" value="GrpE_head"/>
</dbReference>
<dbReference type="GO" id="GO:0051082">
    <property type="term" value="F:unfolded protein binding"/>
    <property type="evidence" value="ECO:0007669"/>
    <property type="project" value="TreeGrafter"/>
</dbReference>
<evidence type="ECO:0000313" key="8">
    <source>
        <dbReference type="Proteomes" id="UP000095023"/>
    </source>
</evidence>
<accession>A0A1E4TEF2</accession>
<name>A0A1E4TEF2_9ASCO</name>
<dbReference type="PROSITE" id="PS01071">
    <property type="entry name" value="GRPE"/>
    <property type="match status" value="1"/>
</dbReference>
<dbReference type="CDD" id="cd00446">
    <property type="entry name" value="GrpE"/>
    <property type="match status" value="1"/>
</dbReference>
<evidence type="ECO:0000256" key="3">
    <source>
        <dbReference type="ARBA" id="ARBA00023186"/>
    </source>
</evidence>
<dbReference type="PANTHER" id="PTHR21237">
    <property type="entry name" value="GRPE PROTEIN"/>
    <property type="match status" value="1"/>
</dbReference>
<dbReference type="EMBL" id="KV453842">
    <property type="protein sequence ID" value="ODV90087.1"/>
    <property type="molecule type" value="Genomic_DNA"/>
</dbReference>
<dbReference type="Gene3D" id="3.90.20.20">
    <property type="match status" value="1"/>
</dbReference>